<dbReference type="AlphaFoldDB" id="A0A9X1WPW5"/>
<dbReference type="PROSITE" id="PS50977">
    <property type="entry name" value="HTH_TETR_2"/>
    <property type="match status" value="1"/>
</dbReference>
<gene>
    <name evidence="6" type="ORF">MUG84_14240</name>
</gene>
<evidence type="ECO:0000256" key="4">
    <source>
        <dbReference type="PROSITE-ProRule" id="PRU00335"/>
    </source>
</evidence>
<dbReference type="InterPro" id="IPR050109">
    <property type="entry name" value="HTH-type_TetR-like_transc_reg"/>
</dbReference>
<dbReference type="Gene3D" id="1.10.357.10">
    <property type="entry name" value="Tetracycline Repressor, domain 2"/>
    <property type="match status" value="1"/>
</dbReference>
<evidence type="ECO:0000256" key="2">
    <source>
        <dbReference type="ARBA" id="ARBA00023125"/>
    </source>
</evidence>
<dbReference type="SUPFAM" id="SSF46689">
    <property type="entry name" value="Homeodomain-like"/>
    <property type="match status" value="1"/>
</dbReference>
<proteinExistence type="predicted"/>
<sequence length="203" mass="23075">MQILKEDVRQSILRAALDEFKSHDYMDASMRRISSAAGITTGNIYRYFKNKEELFEALVRPVYEKLLENVLDLKKELDHCYTPQNQGINYLKRVEDTIVGLFDAYSAELTILLNRSTGSKYGQAKADLVQLIVNILEDAFASGWENASKLTPEQRQSARMFAGTIVEGVCLILRENEDGGTVKRLVNEFVYLYYLGIGSRLTT</sequence>
<comment type="caution">
    <text evidence="6">The sequence shown here is derived from an EMBL/GenBank/DDBJ whole genome shotgun (WGS) entry which is preliminary data.</text>
</comment>
<dbReference type="PRINTS" id="PR00455">
    <property type="entry name" value="HTHTETR"/>
</dbReference>
<evidence type="ECO:0000259" key="5">
    <source>
        <dbReference type="PROSITE" id="PS50977"/>
    </source>
</evidence>
<keyword evidence="1" id="KW-0805">Transcription regulation</keyword>
<reference evidence="6" key="1">
    <citation type="submission" date="2022-04" db="EMBL/GenBank/DDBJ databases">
        <title>Paenibacillus mangrovi sp. nov., a novel endophytic bacterium isolated from bark of Kandelia candel.</title>
        <authorList>
            <person name="Tuo L."/>
        </authorList>
    </citation>
    <scope>NUCLEOTIDE SEQUENCE</scope>
    <source>
        <strain evidence="6">KQZ6P-2</strain>
    </source>
</reference>
<keyword evidence="3" id="KW-0804">Transcription</keyword>
<evidence type="ECO:0000313" key="6">
    <source>
        <dbReference type="EMBL" id="MCJ8012893.1"/>
    </source>
</evidence>
<keyword evidence="7" id="KW-1185">Reference proteome</keyword>
<dbReference type="Pfam" id="PF00440">
    <property type="entry name" value="TetR_N"/>
    <property type="match status" value="1"/>
</dbReference>
<evidence type="ECO:0000256" key="1">
    <source>
        <dbReference type="ARBA" id="ARBA00023015"/>
    </source>
</evidence>
<dbReference type="GO" id="GO:0000976">
    <property type="term" value="F:transcription cis-regulatory region binding"/>
    <property type="evidence" value="ECO:0007669"/>
    <property type="project" value="TreeGrafter"/>
</dbReference>
<protein>
    <submittedName>
        <fullName evidence="6">TetR/AcrR family transcriptional regulator</fullName>
    </submittedName>
</protein>
<dbReference type="RefSeq" id="WP_244725711.1">
    <property type="nucleotide sequence ID" value="NZ_JALIRP010000005.1"/>
</dbReference>
<dbReference type="EMBL" id="JALIRP010000005">
    <property type="protein sequence ID" value="MCJ8012893.1"/>
    <property type="molecule type" value="Genomic_DNA"/>
</dbReference>
<dbReference type="PANTHER" id="PTHR30055">
    <property type="entry name" value="HTH-TYPE TRANSCRIPTIONAL REGULATOR RUTR"/>
    <property type="match status" value="1"/>
</dbReference>
<evidence type="ECO:0000256" key="3">
    <source>
        <dbReference type="ARBA" id="ARBA00023163"/>
    </source>
</evidence>
<name>A0A9X1WPW5_9BACL</name>
<dbReference type="Proteomes" id="UP001139347">
    <property type="component" value="Unassembled WGS sequence"/>
</dbReference>
<feature type="domain" description="HTH tetR-type" evidence="5">
    <location>
        <begin position="6"/>
        <end position="66"/>
    </location>
</feature>
<evidence type="ECO:0000313" key="7">
    <source>
        <dbReference type="Proteomes" id="UP001139347"/>
    </source>
</evidence>
<dbReference type="PANTHER" id="PTHR30055:SF234">
    <property type="entry name" value="HTH-TYPE TRANSCRIPTIONAL REGULATOR BETI"/>
    <property type="match status" value="1"/>
</dbReference>
<organism evidence="6 7">
    <name type="scientific">Paenibacillus mangrovi</name>
    <dbReference type="NCBI Taxonomy" id="2931978"/>
    <lineage>
        <taxon>Bacteria</taxon>
        <taxon>Bacillati</taxon>
        <taxon>Bacillota</taxon>
        <taxon>Bacilli</taxon>
        <taxon>Bacillales</taxon>
        <taxon>Paenibacillaceae</taxon>
        <taxon>Paenibacillus</taxon>
    </lineage>
</organism>
<accession>A0A9X1WPW5</accession>
<dbReference type="InterPro" id="IPR009057">
    <property type="entry name" value="Homeodomain-like_sf"/>
</dbReference>
<dbReference type="InterPro" id="IPR001647">
    <property type="entry name" value="HTH_TetR"/>
</dbReference>
<feature type="DNA-binding region" description="H-T-H motif" evidence="4">
    <location>
        <begin position="29"/>
        <end position="48"/>
    </location>
</feature>
<dbReference type="GO" id="GO:0003700">
    <property type="term" value="F:DNA-binding transcription factor activity"/>
    <property type="evidence" value="ECO:0007669"/>
    <property type="project" value="TreeGrafter"/>
</dbReference>
<keyword evidence="2 4" id="KW-0238">DNA-binding</keyword>